<protein>
    <submittedName>
        <fullName evidence="3">CYFA0S12e02784g1_1</fullName>
    </submittedName>
    <submittedName>
        <fullName evidence="4">Nuclear envelope morphology protein 1</fullName>
    </submittedName>
</protein>
<gene>
    <name evidence="4" type="ORF">BON22_4776</name>
    <name evidence="3" type="ORF">CYFA0S_12e02784g</name>
</gene>
<dbReference type="InterPro" id="IPR011948">
    <property type="entry name" value="Dullard_phosphatase"/>
</dbReference>
<dbReference type="SUPFAM" id="SSF56784">
    <property type="entry name" value="HAD-like"/>
    <property type="match status" value="1"/>
</dbReference>
<proteinExistence type="predicted"/>
<evidence type="ECO:0000259" key="2">
    <source>
        <dbReference type="PROSITE" id="PS50969"/>
    </source>
</evidence>
<dbReference type="VEuPathDB" id="FungiDB:BON22_4776"/>
<evidence type="ECO:0000256" key="1">
    <source>
        <dbReference type="SAM" id="MobiDB-lite"/>
    </source>
</evidence>
<feature type="domain" description="FCP1 homology" evidence="2">
    <location>
        <begin position="187"/>
        <end position="350"/>
    </location>
</feature>
<reference evidence="5" key="2">
    <citation type="journal article" date="2017" name="Genome Announc.">
        <title>Genome sequences of Cyberlindnera fabianii 65, Pichia kudriavzevii 129, and Saccharomyces cerevisiae 131 isolated from fermented masau fruits in Zimbabwe.</title>
        <authorList>
            <person name="van Rijswijck I.M.H."/>
            <person name="Derks M.F.L."/>
            <person name="Abee T."/>
            <person name="de Ridder D."/>
            <person name="Smid E.J."/>
        </authorList>
    </citation>
    <scope>NUCLEOTIDE SEQUENCE [LARGE SCALE GENOMIC DNA]</scope>
    <source>
        <strain evidence="5">65</strain>
    </source>
</reference>
<dbReference type="NCBIfam" id="TIGR02251">
    <property type="entry name" value="HIF-SF_euk"/>
    <property type="match status" value="1"/>
</dbReference>
<dbReference type="AlphaFoldDB" id="A0A061B6Y8"/>
<dbReference type="InterPro" id="IPR023214">
    <property type="entry name" value="HAD_sf"/>
</dbReference>
<dbReference type="SMART" id="SM00577">
    <property type="entry name" value="CPDc"/>
    <property type="match status" value="1"/>
</dbReference>
<dbReference type="STRING" id="36022.A0A061B6Y8"/>
<dbReference type="InterPro" id="IPR004274">
    <property type="entry name" value="FCP1_dom"/>
</dbReference>
<dbReference type="Gene3D" id="3.40.50.1000">
    <property type="entry name" value="HAD superfamily/HAD-like"/>
    <property type="match status" value="1"/>
</dbReference>
<dbReference type="GO" id="GO:0016791">
    <property type="term" value="F:phosphatase activity"/>
    <property type="evidence" value="ECO:0007669"/>
    <property type="project" value="InterPro"/>
</dbReference>
<dbReference type="OMA" id="NDTELMN"/>
<reference evidence="3" key="1">
    <citation type="journal article" date="2014" name="Genome Announc.">
        <title>Genome sequence of the yeast Cyberlindnera fabianii (Hansenula fabianii).</title>
        <authorList>
            <person name="Freel K.C."/>
            <person name="Sarilar V."/>
            <person name="Neuveglise C."/>
            <person name="Devillers H."/>
            <person name="Friedrich A."/>
            <person name="Schacherer J."/>
        </authorList>
    </citation>
    <scope>NUCLEOTIDE SEQUENCE</scope>
    <source>
        <strain evidence="3">YJS4271</strain>
    </source>
</reference>
<evidence type="ECO:0000313" key="3">
    <source>
        <dbReference type="EMBL" id="CDR43638.1"/>
    </source>
</evidence>
<name>A0A061B6Y8_CYBFA</name>
<dbReference type="FunFam" id="3.40.50.1000:FF:000093">
    <property type="entry name" value="NLI interacting factor-like phosphatase family protein"/>
    <property type="match status" value="1"/>
</dbReference>
<dbReference type="PANTHER" id="PTHR12210">
    <property type="entry name" value="DULLARD PROTEIN PHOSPHATASE"/>
    <property type="match status" value="1"/>
</dbReference>
<dbReference type="Proteomes" id="UP000189513">
    <property type="component" value="Unassembled WGS sequence"/>
</dbReference>
<dbReference type="InterPro" id="IPR036412">
    <property type="entry name" value="HAD-like_sf"/>
</dbReference>
<keyword evidence="5" id="KW-1185">Reference proteome</keyword>
<dbReference type="CDD" id="cd07521">
    <property type="entry name" value="HAD_FCP1-like"/>
    <property type="match status" value="1"/>
</dbReference>
<dbReference type="Pfam" id="PF03031">
    <property type="entry name" value="NIF"/>
    <property type="match status" value="1"/>
</dbReference>
<feature type="region of interest" description="Disordered" evidence="1">
    <location>
        <begin position="95"/>
        <end position="166"/>
    </location>
</feature>
<organism evidence="3">
    <name type="scientific">Cyberlindnera fabianii</name>
    <name type="common">Yeast</name>
    <name type="synonym">Hansenula fabianii</name>
    <dbReference type="NCBI Taxonomy" id="36022"/>
    <lineage>
        <taxon>Eukaryota</taxon>
        <taxon>Fungi</taxon>
        <taxon>Dikarya</taxon>
        <taxon>Ascomycota</taxon>
        <taxon>Saccharomycotina</taxon>
        <taxon>Saccharomycetes</taxon>
        <taxon>Phaffomycetales</taxon>
        <taxon>Phaffomycetaceae</taxon>
        <taxon>Cyberlindnera</taxon>
    </lineage>
</organism>
<dbReference type="InterPro" id="IPR050365">
    <property type="entry name" value="TIM50"/>
</dbReference>
<evidence type="ECO:0000313" key="5">
    <source>
        <dbReference type="Proteomes" id="UP000189513"/>
    </source>
</evidence>
<sequence length="371" mass="42415">MNSIQYITQRVEGALHPADLEGVIPKENTSQSTPLRTQAIPEKQGLAIKNQEESLVSRLIQLILYVPDLLIFRPLSYIWYVITFPLTLLERRRVSEHQDSDTTISTSTTEDDDNNTKVEGQRPSFERSSSQTILEIDEDEKLEASQRDDANDTDLKSPTSPSTQGILSHNSKLFTFPRTVYPVNLATTGFKKTLILDLDETLVHSVSRGKRLASSSYQVEIKLKDQVATLYYVQKRPYCDMFLKQVSKWFNLIIFTASVKEYADPVIDLLETEKKYFSQRYYRDHCTLREGQGYIKDLTTVDRNLNHVIIVDNSPISYALHENNAVSVEGWISDSTDTDLLNLIPVLYSLRYTTDVRTILSLKNGEAAFER</sequence>
<evidence type="ECO:0000313" key="4">
    <source>
        <dbReference type="EMBL" id="ONH65484.1"/>
    </source>
</evidence>
<dbReference type="OrthoDB" id="277011at2759"/>
<feature type="compositionally biased region" description="Polar residues" evidence="1">
    <location>
        <begin position="156"/>
        <end position="166"/>
    </location>
</feature>
<dbReference type="PROSITE" id="PS50969">
    <property type="entry name" value="FCP1"/>
    <property type="match status" value="1"/>
</dbReference>
<reference evidence="4" key="3">
    <citation type="submission" date="2017-01" db="EMBL/GenBank/DDBJ databases">
        <authorList>
            <person name="Mah S.A."/>
            <person name="Swanson W.J."/>
            <person name="Moy G.W."/>
            <person name="Vacquier V.D."/>
        </authorList>
    </citation>
    <scope>NUCLEOTIDE SEQUENCE [LARGE SCALE GENOMIC DNA]</scope>
    <source>
        <strain evidence="4">65</strain>
    </source>
</reference>
<feature type="compositionally biased region" description="Basic and acidic residues" evidence="1">
    <location>
        <begin position="142"/>
        <end position="155"/>
    </location>
</feature>
<dbReference type="EMBL" id="LK052897">
    <property type="protein sequence ID" value="CDR43638.1"/>
    <property type="molecule type" value="Genomic_DNA"/>
</dbReference>
<dbReference type="EMBL" id="MPUK01000011">
    <property type="protein sequence ID" value="ONH65484.1"/>
    <property type="molecule type" value="Genomic_DNA"/>
</dbReference>
<accession>A0A061B6Y8</accession>